<dbReference type="Gene3D" id="3.30.300.20">
    <property type="match status" value="1"/>
</dbReference>
<sequence>MTNLTEQNKEKIKETIKKMVGFMNLECQVELREELDLDDKINLTAAIYAPDNARFLIGRNGQNLKAFEHLARAIVMKFIKLPEDDFYQNLSNLVSGSELNKKDEKVVLISVDVNDYKRSRTTYIIDVAKQAVTRVRNTQKAEVLLPMSSFERRIVHMELASCPDIATESMGEEPRRRIIVKPYP</sequence>
<dbReference type="PANTHER" id="PTHR35800">
    <property type="entry name" value="PROTEIN JAG"/>
    <property type="match status" value="1"/>
</dbReference>
<organism evidence="2 3">
    <name type="scientific">Candidatus Yanofskybacteria bacterium CG10_big_fil_rev_8_21_14_0_10_37_15</name>
    <dbReference type="NCBI Taxonomy" id="1975097"/>
    <lineage>
        <taxon>Bacteria</taxon>
        <taxon>Candidatus Yanofskyibacteriota</taxon>
    </lineage>
</organism>
<dbReference type="EMBL" id="PCXP01000015">
    <property type="protein sequence ID" value="PIR41942.1"/>
    <property type="molecule type" value="Genomic_DNA"/>
</dbReference>
<proteinExistence type="predicted"/>
<dbReference type="SUPFAM" id="SSF82708">
    <property type="entry name" value="R3H domain"/>
    <property type="match status" value="1"/>
</dbReference>
<name>A0A2H0R5Z4_9BACT</name>
<protein>
    <recommendedName>
        <fullName evidence="1">R3H domain-containing protein</fullName>
    </recommendedName>
</protein>
<comment type="caution">
    <text evidence="2">The sequence shown here is derived from an EMBL/GenBank/DDBJ whole genome shotgun (WGS) entry which is preliminary data.</text>
</comment>
<dbReference type="InterPro" id="IPR001374">
    <property type="entry name" value="R3H_dom"/>
</dbReference>
<dbReference type="InterPro" id="IPR036867">
    <property type="entry name" value="R3H_dom_sf"/>
</dbReference>
<dbReference type="CDD" id="cd02644">
    <property type="entry name" value="R3H_jag"/>
    <property type="match status" value="1"/>
</dbReference>
<gene>
    <name evidence="2" type="ORF">COV30_00980</name>
</gene>
<reference evidence="2 3" key="1">
    <citation type="submission" date="2017-09" db="EMBL/GenBank/DDBJ databases">
        <title>Depth-based differentiation of microbial function through sediment-hosted aquifers and enrichment of novel symbionts in the deep terrestrial subsurface.</title>
        <authorList>
            <person name="Probst A.J."/>
            <person name="Ladd B."/>
            <person name="Jarett J.K."/>
            <person name="Geller-Mcgrath D.E."/>
            <person name="Sieber C.M."/>
            <person name="Emerson J.B."/>
            <person name="Anantharaman K."/>
            <person name="Thomas B.C."/>
            <person name="Malmstrom R."/>
            <person name="Stieglmeier M."/>
            <person name="Klingl A."/>
            <person name="Woyke T."/>
            <person name="Ryan C.M."/>
            <person name="Banfield J.F."/>
        </authorList>
    </citation>
    <scope>NUCLEOTIDE SEQUENCE [LARGE SCALE GENOMIC DNA]</scope>
    <source>
        <strain evidence="2">CG10_big_fil_rev_8_21_14_0_10_37_15</strain>
    </source>
</reference>
<dbReference type="PANTHER" id="PTHR35800:SF1">
    <property type="entry name" value="RNA-BINDING PROTEIN KHPB"/>
    <property type="match status" value="1"/>
</dbReference>
<dbReference type="GO" id="GO:0003723">
    <property type="term" value="F:RNA binding"/>
    <property type="evidence" value="ECO:0007669"/>
    <property type="project" value="InterPro"/>
</dbReference>
<dbReference type="AlphaFoldDB" id="A0A2H0R5Z4"/>
<evidence type="ECO:0000313" key="3">
    <source>
        <dbReference type="Proteomes" id="UP000230208"/>
    </source>
</evidence>
<evidence type="ECO:0000313" key="2">
    <source>
        <dbReference type="EMBL" id="PIR41942.1"/>
    </source>
</evidence>
<dbReference type="SMART" id="SM00393">
    <property type="entry name" value="R3H"/>
    <property type="match status" value="1"/>
</dbReference>
<dbReference type="PROSITE" id="PS51061">
    <property type="entry name" value="R3H"/>
    <property type="match status" value="1"/>
</dbReference>
<dbReference type="Proteomes" id="UP000230208">
    <property type="component" value="Unassembled WGS sequence"/>
</dbReference>
<dbReference type="Pfam" id="PF01424">
    <property type="entry name" value="R3H"/>
    <property type="match status" value="1"/>
</dbReference>
<dbReference type="Gene3D" id="3.30.1370.50">
    <property type="entry name" value="R3H-like domain"/>
    <property type="match status" value="1"/>
</dbReference>
<evidence type="ECO:0000259" key="1">
    <source>
        <dbReference type="PROSITE" id="PS51061"/>
    </source>
</evidence>
<dbReference type="InterPro" id="IPR034079">
    <property type="entry name" value="R3H_KhpB"/>
</dbReference>
<feature type="domain" description="R3H" evidence="1">
    <location>
        <begin position="118"/>
        <end position="184"/>
    </location>
</feature>
<accession>A0A2H0R5Z4</accession>
<dbReference type="InterPro" id="IPR039247">
    <property type="entry name" value="KhpB"/>
</dbReference>
<dbReference type="InterPro" id="IPR015946">
    <property type="entry name" value="KH_dom-like_a/b"/>
</dbReference>